<gene>
    <name evidence="6" type="ORF">CP965_11900</name>
</gene>
<sequence length="257" mass="28098">MATTTDGVSTSTALTENGTAYTASVSNDKLSNEDFLKLMLQELKLQDPTSPMDSNQMLQTQMQMSTMETNLQMTNAMESLKTSIANMSLTNAMGFMGKKVDAVVDVPIKDDEGNPLEDENGNTITEKVRASFHIGTVSIADGVTNLESYELMGFKDNAVDIETGKEIDYDPQTGQIKNSDGTLSEYYIKLDASGMFAVDNEGKIIITDAAGKIKNPTYTKDVNGLEVTESKYGYAGTDEIYSPNVTNLKYEEIVKIY</sequence>
<dbReference type="RefSeq" id="WP_129062332.1">
    <property type="nucleotide sequence ID" value="NZ_NXIE01000005.1"/>
</dbReference>
<dbReference type="GO" id="GO:0044781">
    <property type="term" value="P:bacterial-type flagellum organization"/>
    <property type="evidence" value="ECO:0007669"/>
    <property type="project" value="UniProtKB-UniRule"/>
</dbReference>
<comment type="caution">
    <text evidence="6">The sequence shown here is derived from an EMBL/GenBank/DDBJ whole genome shotgun (WGS) entry which is preliminary data.</text>
</comment>
<keyword evidence="3 5" id="KW-1005">Bacterial flagellum biogenesis</keyword>
<proteinExistence type="inferred from homology"/>
<evidence type="ECO:0000256" key="4">
    <source>
        <dbReference type="ARBA" id="ARBA00024746"/>
    </source>
</evidence>
<reference evidence="6 7" key="1">
    <citation type="submission" date="2017-09" db="EMBL/GenBank/DDBJ databases">
        <title>Genomics of the genus Arcobacter.</title>
        <authorList>
            <person name="Perez-Cataluna A."/>
            <person name="Figueras M.J."/>
            <person name="Salas-Masso N."/>
        </authorList>
    </citation>
    <scope>NUCLEOTIDE SEQUENCE [LARGE SCALE GENOMIC DNA]</scope>
    <source>
        <strain evidence="6 7">F156-34</strain>
    </source>
</reference>
<evidence type="ECO:0000256" key="2">
    <source>
        <dbReference type="ARBA" id="ARBA00016013"/>
    </source>
</evidence>
<keyword evidence="7" id="KW-1185">Reference proteome</keyword>
<evidence type="ECO:0000256" key="1">
    <source>
        <dbReference type="ARBA" id="ARBA00010577"/>
    </source>
</evidence>
<evidence type="ECO:0000313" key="7">
    <source>
        <dbReference type="Proteomes" id="UP000289718"/>
    </source>
</evidence>
<dbReference type="Pfam" id="PF03963">
    <property type="entry name" value="FlgD"/>
    <property type="match status" value="1"/>
</dbReference>
<name>A0A4Q1AWL6_9BACT</name>
<protein>
    <recommendedName>
        <fullName evidence="2 5">Basal-body rod modification protein FlgD</fullName>
    </recommendedName>
</protein>
<dbReference type="AlphaFoldDB" id="A0A4Q1AWL6"/>
<dbReference type="OrthoDB" id="9785233at2"/>
<accession>A0A4Q1AWL6</accession>
<evidence type="ECO:0000256" key="3">
    <source>
        <dbReference type="ARBA" id="ARBA00022795"/>
    </source>
</evidence>
<comment type="similarity">
    <text evidence="1 5">Belongs to the FlgD family.</text>
</comment>
<dbReference type="InterPro" id="IPR005648">
    <property type="entry name" value="FlgD"/>
</dbReference>
<evidence type="ECO:0000313" key="6">
    <source>
        <dbReference type="EMBL" id="RXK11878.1"/>
    </source>
</evidence>
<organism evidence="6 7">
    <name type="scientific">Halarcobacter mediterraneus</name>
    <dbReference type="NCBI Taxonomy" id="2023153"/>
    <lineage>
        <taxon>Bacteria</taxon>
        <taxon>Pseudomonadati</taxon>
        <taxon>Campylobacterota</taxon>
        <taxon>Epsilonproteobacteria</taxon>
        <taxon>Campylobacterales</taxon>
        <taxon>Arcobacteraceae</taxon>
        <taxon>Halarcobacter</taxon>
    </lineage>
</organism>
<dbReference type="EMBL" id="NXIE01000005">
    <property type="protein sequence ID" value="RXK11878.1"/>
    <property type="molecule type" value="Genomic_DNA"/>
</dbReference>
<evidence type="ECO:0000256" key="5">
    <source>
        <dbReference type="RuleBase" id="RU362076"/>
    </source>
</evidence>
<dbReference type="Proteomes" id="UP000289718">
    <property type="component" value="Unassembled WGS sequence"/>
</dbReference>
<comment type="function">
    <text evidence="4 5">Required for flagellar hook formation. May act as a scaffolding protein.</text>
</comment>